<dbReference type="PANTHER" id="PTHR31355:SF7">
    <property type="entry name" value="MICROTUBULE-ASSOCIATED PROTEIN TORTIFOLIA1"/>
    <property type="match status" value="1"/>
</dbReference>
<dbReference type="InterPro" id="IPR016024">
    <property type="entry name" value="ARM-type_fold"/>
</dbReference>
<evidence type="ECO:0000256" key="1">
    <source>
        <dbReference type="SAM" id="MobiDB-lite"/>
    </source>
</evidence>
<dbReference type="InterPro" id="IPR033337">
    <property type="entry name" value="TORTIFOLIA1/SINE1-2"/>
</dbReference>
<dbReference type="PANTHER" id="PTHR31355">
    <property type="entry name" value="MICROTUBULE-ASSOCIATED PROTEIN TORTIFOLIA1"/>
    <property type="match status" value="1"/>
</dbReference>
<dbReference type="GO" id="GO:0009826">
    <property type="term" value="P:unidimensional cell growth"/>
    <property type="evidence" value="ECO:0007669"/>
    <property type="project" value="TreeGrafter"/>
</dbReference>
<name>A0AAE1Z001_9LAMI</name>
<feature type="compositionally biased region" description="Basic and acidic residues" evidence="1">
    <location>
        <begin position="340"/>
        <end position="359"/>
    </location>
</feature>
<accession>A0AAE1Z001</accession>
<gene>
    <name evidence="3" type="ORF">Salat_0316400</name>
</gene>
<evidence type="ECO:0000313" key="4">
    <source>
        <dbReference type="Proteomes" id="UP001293254"/>
    </source>
</evidence>
<dbReference type="GO" id="GO:0010031">
    <property type="term" value="P:circumnutation"/>
    <property type="evidence" value="ECO:0007669"/>
    <property type="project" value="TreeGrafter"/>
</dbReference>
<dbReference type="FunFam" id="1.25.10.10:FF:000339">
    <property type="entry name" value="Microtubule-associated protein TORTIFOLIA1"/>
    <property type="match status" value="1"/>
</dbReference>
<dbReference type="Proteomes" id="UP001293254">
    <property type="component" value="Unassembled WGS sequence"/>
</dbReference>
<feature type="region of interest" description="Disordered" evidence="1">
    <location>
        <begin position="425"/>
        <end position="475"/>
    </location>
</feature>
<dbReference type="GO" id="GO:0010005">
    <property type="term" value="C:cortical microtubule, transverse to long axis"/>
    <property type="evidence" value="ECO:0007669"/>
    <property type="project" value="TreeGrafter"/>
</dbReference>
<reference evidence="3" key="1">
    <citation type="submission" date="2020-06" db="EMBL/GenBank/DDBJ databases">
        <authorList>
            <person name="Li T."/>
            <person name="Hu X."/>
            <person name="Zhang T."/>
            <person name="Song X."/>
            <person name="Zhang H."/>
            <person name="Dai N."/>
            <person name="Sheng W."/>
            <person name="Hou X."/>
            <person name="Wei L."/>
        </authorList>
    </citation>
    <scope>NUCLEOTIDE SEQUENCE</scope>
    <source>
        <strain evidence="3">3651</strain>
        <tissue evidence="3">Leaf</tissue>
    </source>
</reference>
<dbReference type="SUPFAM" id="SSF48371">
    <property type="entry name" value="ARM repeat"/>
    <property type="match status" value="1"/>
</dbReference>
<dbReference type="InterPro" id="IPR057600">
    <property type="entry name" value="TORTIFOLIA1/SINE1-2_N"/>
</dbReference>
<feature type="domain" description="TOG" evidence="2">
    <location>
        <begin position="65"/>
        <end position="303"/>
    </location>
</feature>
<dbReference type="Gene3D" id="1.25.10.10">
    <property type="entry name" value="Leucine-rich Repeat Variant"/>
    <property type="match status" value="2"/>
</dbReference>
<dbReference type="InterPro" id="IPR034085">
    <property type="entry name" value="TOG"/>
</dbReference>
<dbReference type="AlphaFoldDB" id="A0AAE1Z001"/>
<dbReference type="Pfam" id="PF24714">
    <property type="entry name" value="TOR1L1_N"/>
    <property type="match status" value="1"/>
</dbReference>
<dbReference type="SMART" id="SM01349">
    <property type="entry name" value="TOG"/>
    <property type="match status" value="1"/>
</dbReference>
<dbReference type="InterPro" id="IPR057599">
    <property type="entry name" value="TORTIFOLIA1/TORL1-2_C"/>
</dbReference>
<feature type="region of interest" description="Disordered" evidence="1">
    <location>
        <begin position="316"/>
        <end position="386"/>
    </location>
</feature>
<organism evidence="3 4">
    <name type="scientific">Sesamum alatum</name>
    <dbReference type="NCBI Taxonomy" id="300844"/>
    <lineage>
        <taxon>Eukaryota</taxon>
        <taxon>Viridiplantae</taxon>
        <taxon>Streptophyta</taxon>
        <taxon>Embryophyta</taxon>
        <taxon>Tracheophyta</taxon>
        <taxon>Spermatophyta</taxon>
        <taxon>Magnoliopsida</taxon>
        <taxon>eudicotyledons</taxon>
        <taxon>Gunneridae</taxon>
        <taxon>Pentapetalae</taxon>
        <taxon>asterids</taxon>
        <taxon>lamiids</taxon>
        <taxon>Lamiales</taxon>
        <taxon>Pedaliaceae</taxon>
        <taxon>Sesamum</taxon>
    </lineage>
</organism>
<sequence>MSSQRSAKPTKPPNQTTPSRSSSASSSSSVSSHLAMIELKQRILTSLSKLADRDTHQIAVEDLEKIIQSLSNDGVSMLLNCLYDAVNDPKPAVKKEGIRLLAALCVAHTDPAATHLTKIIAHIVKRLKDSDSQVRDACRDAIGSLAGLYLKGGNGGDGVVSLFVKPLFEVMTENNKTAQCGGSMCLAKMVECASDPPVATFQKLCPRVCKYLNNPNFVAKASLLQVVSSLSQAGAISPQNLEPLLQRIHECLGSSDWATRKAAADALSSLALNVRNIAPEGAASTLTVLEACRFDKIKPVRESMTEALQLWKRIAGKGDGSSTEHKASSHDGEASEPADPSDRKDLPNLGEKGSEKSEKNSSSGSSPTDSSTKGKGNNISDEAVGVLRKKVPPALTDKELNPEFFQKLETRGSDDLPVEVVVPRRYANPSHSQNEEDPDSNDTDPSRTMLNGQAQGYESNKKGTIGDRSDPNQREFSGIYADFSRNESDGLVNNKGNWLAIQRQLLQLERQQAHLMNMLQDFMGGSHDSMLTLESRVRGLERVVEDMARDLSISTGRRGGGFMAGFEGSSSRPLSKYGGFPDYSGSKSGRGNDGRIHFGERFAAFDGVASGMRGRGPSWRSDASDAWDFHPYSKNGQIGSRRTAGVGTMEIRPSKSDNEADQVGSRRAWEKGGGPVRFGEGPSARSVWQASKDEATLEAIRVAGEDNGVARNARVAIPEMTAEALGENGTVPERDPVWTSWSNAMDALHVGDMDSAFAEVLSTGDDLLLVKLMDKAGPVIDQLSDEVATEVLNAVSQLLMEQNIFETCLYWVQQLADIVMENGPDVLGIPMEVKREILENLHEASSSLELSEEWDGSSPDQLLLQLASAWEIDPQHLGK</sequence>
<feature type="compositionally biased region" description="Polar residues" evidence="1">
    <location>
        <begin position="446"/>
        <end position="458"/>
    </location>
</feature>
<evidence type="ECO:0000259" key="2">
    <source>
        <dbReference type="SMART" id="SM01349"/>
    </source>
</evidence>
<feature type="region of interest" description="Disordered" evidence="1">
    <location>
        <begin position="1"/>
        <end position="29"/>
    </location>
</feature>
<feature type="compositionally biased region" description="Polar residues" evidence="1">
    <location>
        <begin position="1"/>
        <end position="18"/>
    </location>
</feature>
<dbReference type="GO" id="GO:0008017">
    <property type="term" value="F:microtubule binding"/>
    <property type="evidence" value="ECO:0007669"/>
    <property type="project" value="InterPro"/>
</dbReference>
<evidence type="ECO:0000313" key="3">
    <source>
        <dbReference type="EMBL" id="KAK4439815.1"/>
    </source>
</evidence>
<feature type="compositionally biased region" description="Low complexity" evidence="1">
    <location>
        <begin position="360"/>
        <end position="376"/>
    </location>
</feature>
<dbReference type="EMBL" id="JACGWO010000001">
    <property type="protein sequence ID" value="KAK4439815.1"/>
    <property type="molecule type" value="Genomic_DNA"/>
</dbReference>
<dbReference type="Pfam" id="PF24713">
    <property type="entry name" value="TOR1L1_C"/>
    <property type="match status" value="1"/>
</dbReference>
<feature type="region of interest" description="Disordered" evidence="1">
    <location>
        <begin position="651"/>
        <end position="683"/>
    </location>
</feature>
<reference evidence="3" key="2">
    <citation type="journal article" date="2024" name="Plant">
        <title>Genomic evolution and insights into agronomic trait innovations of Sesamum species.</title>
        <authorList>
            <person name="Miao H."/>
            <person name="Wang L."/>
            <person name="Qu L."/>
            <person name="Liu H."/>
            <person name="Sun Y."/>
            <person name="Le M."/>
            <person name="Wang Q."/>
            <person name="Wei S."/>
            <person name="Zheng Y."/>
            <person name="Lin W."/>
            <person name="Duan Y."/>
            <person name="Cao H."/>
            <person name="Xiong S."/>
            <person name="Wang X."/>
            <person name="Wei L."/>
            <person name="Li C."/>
            <person name="Ma Q."/>
            <person name="Ju M."/>
            <person name="Zhao R."/>
            <person name="Li G."/>
            <person name="Mu C."/>
            <person name="Tian Q."/>
            <person name="Mei H."/>
            <person name="Zhang T."/>
            <person name="Gao T."/>
            <person name="Zhang H."/>
        </authorList>
    </citation>
    <scope>NUCLEOTIDE SEQUENCE</scope>
    <source>
        <strain evidence="3">3651</strain>
    </source>
</reference>
<feature type="compositionally biased region" description="Basic and acidic residues" evidence="1">
    <location>
        <begin position="322"/>
        <end position="333"/>
    </location>
</feature>
<protein>
    <submittedName>
        <fullName evidence="3">Microtubule-associated protein TORTIFOLIA1</fullName>
    </submittedName>
</protein>
<feature type="compositionally biased region" description="Basic and acidic residues" evidence="1">
    <location>
        <begin position="459"/>
        <end position="473"/>
    </location>
</feature>
<proteinExistence type="predicted"/>
<comment type="caution">
    <text evidence="3">The sequence shown here is derived from an EMBL/GenBank/DDBJ whole genome shotgun (WGS) entry which is preliminary data.</text>
</comment>
<dbReference type="InterPro" id="IPR011989">
    <property type="entry name" value="ARM-like"/>
</dbReference>
<feature type="compositionally biased region" description="Low complexity" evidence="1">
    <location>
        <begin position="19"/>
        <end position="29"/>
    </location>
</feature>
<keyword evidence="4" id="KW-1185">Reference proteome</keyword>